<organism evidence="1 2">
    <name type="scientific">Cohnella herbarum</name>
    <dbReference type="NCBI Taxonomy" id="2728023"/>
    <lineage>
        <taxon>Bacteria</taxon>
        <taxon>Bacillati</taxon>
        <taxon>Bacillota</taxon>
        <taxon>Bacilli</taxon>
        <taxon>Bacillales</taxon>
        <taxon>Paenibacillaceae</taxon>
        <taxon>Cohnella</taxon>
    </lineage>
</organism>
<gene>
    <name evidence="1" type="ORF">HH215_04885</name>
</gene>
<proteinExistence type="predicted"/>
<accession>A0A7Z2VGC3</accession>
<protein>
    <submittedName>
        <fullName evidence="1">Uncharacterized protein</fullName>
    </submittedName>
</protein>
<evidence type="ECO:0000313" key="2">
    <source>
        <dbReference type="Proteomes" id="UP000502248"/>
    </source>
</evidence>
<dbReference type="Proteomes" id="UP000502248">
    <property type="component" value="Chromosome"/>
</dbReference>
<evidence type="ECO:0000313" key="1">
    <source>
        <dbReference type="EMBL" id="QJD82592.1"/>
    </source>
</evidence>
<dbReference type="EMBL" id="CP051680">
    <property type="protein sequence ID" value="QJD82592.1"/>
    <property type="molecule type" value="Genomic_DNA"/>
</dbReference>
<keyword evidence="2" id="KW-1185">Reference proteome</keyword>
<sequence length="274" mass="31633">MKIWQLTADDESKKLTYDKKKAKELGHPIRTEFNGSPIKESWMPIKFITLKNGKYVDFPNFRDGVPVCTRETFVKIGYEIGYQAEFLPVAHEELDLLLVNVTNIIDCVNSDKSTAKRLSTGAFICYLNHVFLPEKIPNDTLIFKLPETSETDVYVTDLFVNLVKKHKLKGCRFIELWDSEQTDEMETEKQITSQFTLEQIEKDKGTEFSYEVAVTKVLSGIAVASGKWKMQLDSKGRFWLGQLGEDAQYHWLMPVYMPPILLEYDWHEVGKSTI</sequence>
<dbReference type="RefSeq" id="WP_169278890.1">
    <property type="nucleotide sequence ID" value="NZ_CP051680.1"/>
</dbReference>
<dbReference type="KEGG" id="cheb:HH215_04885"/>
<reference evidence="1 2" key="1">
    <citation type="submission" date="2020-04" db="EMBL/GenBank/DDBJ databases">
        <title>Genome sequencing of novel species.</title>
        <authorList>
            <person name="Heo J."/>
            <person name="Kim S.-J."/>
            <person name="Kim J.-S."/>
            <person name="Hong S.-B."/>
            <person name="Kwon S.-W."/>
        </authorList>
    </citation>
    <scope>NUCLEOTIDE SEQUENCE [LARGE SCALE GENOMIC DNA]</scope>
    <source>
        <strain evidence="1 2">MFER-1</strain>
    </source>
</reference>
<name>A0A7Z2VGC3_9BACL</name>
<dbReference type="AlphaFoldDB" id="A0A7Z2VGC3"/>